<dbReference type="GO" id="GO:0030154">
    <property type="term" value="P:cell differentiation"/>
    <property type="evidence" value="ECO:0007669"/>
    <property type="project" value="UniProtKB-UniRule"/>
</dbReference>
<dbReference type="InterPro" id="IPR009438">
    <property type="entry name" value="Phytosulfokine"/>
</dbReference>
<comment type="PTM">
    <text evidence="9">PSK-alpha is produced by endopeptidase digestion. PSK-beta is produced from PSK-alpha by exopeptidase digestion.</text>
</comment>
<accession>A0AAV7FHA3</accession>
<name>A0AAV7FHA3_ARIFI</name>
<sequence length="86" mass="9820">MKQTLVPLILLVCFLHAARANRPLKDINQQENVKVSGFSQMGHSGEGEDDAWTLLEACGNEDEECLKRRMISEAHLDYIYTQHHKP</sequence>
<comment type="similarity">
    <text evidence="2 9">Belongs to the phytosulfokine family.</text>
</comment>
<dbReference type="GO" id="GO:0008083">
    <property type="term" value="F:growth factor activity"/>
    <property type="evidence" value="ECO:0007669"/>
    <property type="project" value="UniProtKB-UniRule"/>
</dbReference>
<organism evidence="10 11">
    <name type="scientific">Aristolochia fimbriata</name>
    <name type="common">White veined hardy Dutchman's pipe vine</name>
    <dbReference type="NCBI Taxonomy" id="158543"/>
    <lineage>
        <taxon>Eukaryota</taxon>
        <taxon>Viridiplantae</taxon>
        <taxon>Streptophyta</taxon>
        <taxon>Embryophyta</taxon>
        <taxon>Tracheophyta</taxon>
        <taxon>Spermatophyta</taxon>
        <taxon>Magnoliopsida</taxon>
        <taxon>Magnoliidae</taxon>
        <taxon>Piperales</taxon>
        <taxon>Aristolochiaceae</taxon>
        <taxon>Aristolochia</taxon>
    </lineage>
</organism>
<dbReference type="PANTHER" id="PTHR33285">
    <property type="entry name" value="PHYTOSULFOKINES 3"/>
    <property type="match status" value="1"/>
</dbReference>
<reference evidence="10 11" key="1">
    <citation type="submission" date="2021-07" db="EMBL/GenBank/DDBJ databases">
        <title>The Aristolochia fimbriata genome: insights into angiosperm evolution, floral development and chemical biosynthesis.</title>
        <authorList>
            <person name="Jiao Y."/>
        </authorList>
    </citation>
    <scope>NUCLEOTIDE SEQUENCE [LARGE SCALE GENOMIC DNA]</scope>
    <source>
        <strain evidence="10">IBCAS-2021</strain>
        <tissue evidence="10">Leaf</tissue>
    </source>
</reference>
<evidence type="ECO:0000256" key="8">
    <source>
        <dbReference type="ARBA" id="ARBA00023030"/>
    </source>
</evidence>
<dbReference type="EMBL" id="JAINDJ010000002">
    <property type="protein sequence ID" value="KAG9459123.1"/>
    <property type="molecule type" value="Genomic_DNA"/>
</dbReference>
<keyword evidence="5 9" id="KW-0765">Sulfation</keyword>
<dbReference type="GO" id="GO:0008283">
    <property type="term" value="P:cell population proliferation"/>
    <property type="evidence" value="ECO:0007669"/>
    <property type="project" value="UniProtKB-UniRule"/>
</dbReference>
<evidence type="ECO:0000256" key="1">
    <source>
        <dbReference type="ARBA" id="ARBA00004613"/>
    </source>
</evidence>
<evidence type="ECO:0000256" key="7">
    <source>
        <dbReference type="ARBA" id="ARBA00022782"/>
    </source>
</evidence>
<evidence type="ECO:0000313" key="11">
    <source>
        <dbReference type="Proteomes" id="UP000825729"/>
    </source>
</evidence>
<comment type="PTM">
    <text evidence="9">Sulfation is important for activity and for the binding to a putative membrane receptor.</text>
</comment>
<evidence type="ECO:0000256" key="5">
    <source>
        <dbReference type="ARBA" id="ARBA00022641"/>
    </source>
</evidence>
<evidence type="ECO:0000256" key="4">
    <source>
        <dbReference type="ARBA" id="ARBA00022525"/>
    </source>
</evidence>
<comment type="function">
    <text evidence="9">Promotes plant cell differentiation, organogenesis and somatic embryogenesis as well as cell proliferation.</text>
</comment>
<keyword evidence="11" id="KW-1185">Reference proteome</keyword>
<keyword evidence="4 9" id="KW-0964">Secreted</keyword>
<dbReference type="Pfam" id="PF06404">
    <property type="entry name" value="PSK"/>
    <property type="match status" value="1"/>
</dbReference>
<evidence type="ECO:0000256" key="3">
    <source>
        <dbReference type="ARBA" id="ARBA00022473"/>
    </source>
</evidence>
<feature type="chain" id="PRO_5043091906" description="Phytosulfokine" evidence="9">
    <location>
        <begin position="21"/>
        <end position="86"/>
    </location>
</feature>
<dbReference type="GO" id="GO:0005576">
    <property type="term" value="C:extracellular region"/>
    <property type="evidence" value="ECO:0007669"/>
    <property type="project" value="UniProtKB-SubCell"/>
</dbReference>
<comment type="caution">
    <text evidence="10">The sequence shown here is derived from an EMBL/GenBank/DDBJ whole genome shotgun (WGS) entry which is preliminary data.</text>
</comment>
<keyword evidence="7 9" id="KW-0221">Differentiation</keyword>
<keyword evidence="6 9" id="KW-0732">Signal</keyword>
<comment type="subcellular location">
    <subcellularLocation>
        <location evidence="1 9">Secreted</location>
    </subcellularLocation>
</comment>
<evidence type="ECO:0000313" key="10">
    <source>
        <dbReference type="EMBL" id="KAG9459123.1"/>
    </source>
</evidence>
<evidence type="ECO:0000256" key="2">
    <source>
        <dbReference type="ARBA" id="ARBA00010781"/>
    </source>
</evidence>
<proteinExistence type="inferred from homology"/>
<protein>
    <recommendedName>
        <fullName evidence="9">Phytosulfokine</fullName>
    </recommendedName>
    <component>
        <recommendedName>
            <fullName evidence="9">Phytosulfokine-alpha</fullName>
            <shortName evidence="9">PSK-alpha</shortName>
            <shortName evidence="9">Phytosulfokine-a</shortName>
        </recommendedName>
    </component>
    <component>
        <recommendedName>
            <fullName evidence="9">Phytosulfokine-beta</fullName>
            <shortName evidence="9">PSK-beta</shortName>
            <shortName evidence="9">Phytosulfokine-b</shortName>
        </recommendedName>
    </component>
</protein>
<evidence type="ECO:0000256" key="6">
    <source>
        <dbReference type="ARBA" id="ARBA00022729"/>
    </source>
</evidence>
<gene>
    <name evidence="10" type="ORF">H6P81_003631</name>
</gene>
<dbReference type="AlphaFoldDB" id="A0AAV7FHA3"/>
<dbReference type="Proteomes" id="UP000825729">
    <property type="component" value="Unassembled WGS sequence"/>
</dbReference>
<keyword evidence="3 9" id="KW-0217">Developmental protein</keyword>
<keyword evidence="8 9" id="KW-0339">Growth factor</keyword>
<dbReference type="PANTHER" id="PTHR33285:SF55">
    <property type="entry name" value="PHYTOSULFOKINES 3"/>
    <property type="match status" value="1"/>
</dbReference>
<feature type="signal peptide" evidence="9">
    <location>
        <begin position="1"/>
        <end position="20"/>
    </location>
</feature>
<evidence type="ECO:0000256" key="9">
    <source>
        <dbReference type="RuleBase" id="RU368031"/>
    </source>
</evidence>